<dbReference type="EMBL" id="GGEC01085230">
    <property type="protein sequence ID" value="MBX65714.1"/>
    <property type="molecule type" value="Transcribed_RNA"/>
</dbReference>
<feature type="region of interest" description="Disordered" evidence="1">
    <location>
        <begin position="1"/>
        <end position="20"/>
    </location>
</feature>
<dbReference type="AlphaFoldDB" id="A0A2P2QFP8"/>
<protein>
    <submittedName>
        <fullName evidence="2">Uncharacterized protein</fullName>
    </submittedName>
</protein>
<feature type="compositionally biased region" description="Low complexity" evidence="1">
    <location>
        <begin position="8"/>
        <end position="20"/>
    </location>
</feature>
<reference evidence="2" key="1">
    <citation type="submission" date="2018-02" db="EMBL/GenBank/DDBJ databases">
        <title>Rhizophora mucronata_Transcriptome.</title>
        <authorList>
            <person name="Meera S.P."/>
            <person name="Sreeshan A."/>
            <person name="Augustine A."/>
        </authorList>
    </citation>
    <scope>NUCLEOTIDE SEQUENCE</scope>
    <source>
        <tissue evidence="2">Leaf</tissue>
    </source>
</reference>
<evidence type="ECO:0000256" key="1">
    <source>
        <dbReference type="SAM" id="MobiDB-lite"/>
    </source>
</evidence>
<name>A0A2P2QFP8_RHIMU</name>
<sequence length="26" mass="2905">MCSGIFKMDSSSSPSDMQPFDMIIHI</sequence>
<evidence type="ECO:0000313" key="2">
    <source>
        <dbReference type="EMBL" id="MBX65714.1"/>
    </source>
</evidence>
<accession>A0A2P2QFP8</accession>
<proteinExistence type="predicted"/>
<organism evidence="2">
    <name type="scientific">Rhizophora mucronata</name>
    <name type="common">Asiatic mangrove</name>
    <dbReference type="NCBI Taxonomy" id="61149"/>
    <lineage>
        <taxon>Eukaryota</taxon>
        <taxon>Viridiplantae</taxon>
        <taxon>Streptophyta</taxon>
        <taxon>Embryophyta</taxon>
        <taxon>Tracheophyta</taxon>
        <taxon>Spermatophyta</taxon>
        <taxon>Magnoliopsida</taxon>
        <taxon>eudicotyledons</taxon>
        <taxon>Gunneridae</taxon>
        <taxon>Pentapetalae</taxon>
        <taxon>rosids</taxon>
        <taxon>fabids</taxon>
        <taxon>Malpighiales</taxon>
        <taxon>Rhizophoraceae</taxon>
        <taxon>Rhizophora</taxon>
    </lineage>
</organism>